<dbReference type="EMBL" id="CAADRN010000334">
    <property type="protein sequence ID" value="VFU18218.1"/>
    <property type="molecule type" value="Genomic_DNA"/>
</dbReference>
<name>A0A485M651_9ZZZZ</name>
<dbReference type="Gene3D" id="3.40.50.150">
    <property type="entry name" value="Vaccinia Virus protein VP39"/>
    <property type="match status" value="1"/>
</dbReference>
<organism evidence="3">
    <name type="scientific">anaerobic digester metagenome</name>
    <dbReference type="NCBI Taxonomy" id="1263854"/>
    <lineage>
        <taxon>unclassified sequences</taxon>
        <taxon>metagenomes</taxon>
        <taxon>ecological metagenomes</taxon>
    </lineage>
</organism>
<evidence type="ECO:0000313" key="3">
    <source>
        <dbReference type="EMBL" id="VFU18218.1"/>
    </source>
</evidence>
<dbReference type="SUPFAM" id="SSF53335">
    <property type="entry name" value="S-adenosyl-L-methionine-dependent methyltransferases"/>
    <property type="match status" value="1"/>
</dbReference>
<gene>
    <name evidence="3" type="primary">yxjB</name>
    <name evidence="3" type="ORF">SCFA_40007</name>
</gene>
<dbReference type="Pfam" id="PF13649">
    <property type="entry name" value="Methyltransf_25"/>
    <property type="match status" value="1"/>
</dbReference>
<proteinExistence type="predicted"/>
<keyword evidence="3" id="KW-0489">Methyltransferase</keyword>
<sequence>MLIMLKTQRKKANANFLAGYQDLFRCPLCASEMKLVDLKSLICTNNHCYDLARQGYVNMLSHALKTKYNRQMFASRRIICRHGLFDPMINKIRDLITAGTPHRGEQLKILDAGCGEGSHLAMILGKVSQDSETLPLGVGLDISKDAIVMASKEYKEIIWCVGDLAGAPFAGDYFDFILNILAPANYAEFKRMISPHGRVIKVIPGRDYLKELRNILYGKTDKQHYSNDDTLELFKSNFALLEVERVRYNVTLEQTWLESLIQMTPLTWGTTQARLLEARKGELPVMTIDLTILAGEKHY</sequence>
<evidence type="ECO:0000259" key="2">
    <source>
        <dbReference type="Pfam" id="PF21302"/>
    </source>
</evidence>
<dbReference type="GO" id="GO:0032259">
    <property type="term" value="P:methylation"/>
    <property type="evidence" value="ECO:0007669"/>
    <property type="project" value="UniProtKB-KW"/>
</dbReference>
<keyword evidence="3" id="KW-0808">Transferase</keyword>
<reference evidence="3" key="1">
    <citation type="submission" date="2019-03" db="EMBL/GenBank/DDBJ databases">
        <authorList>
            <person name="Hao L."/>
        </authorList>
    </citation>
    <scope>NUCLEOTIDE SEQUENCE</scope>
</reference>
<dbReference type="InterPro" id="IPR016718">
    <property type="entry name" value="rRNA_m1G-MeTrfase_A_prd"/>
</dbReference>
<feature type="domain" description="Methyltransferase" evidence="1">
    <location>
        <begin position="109"/>
        <end position="186"/>
    </location>
</feature>
<dbReference type="InterPro" id="IPR048647">
    <property type="entry name" value="RlmA_N"/>
</dbReference>
<dbReference type="CDD" id="cd02440">
    <property type="entry name" value="AdoMet_MTases"/>
    <property type="match status" value="1"/>
</dbReference>
<dbReference type="Pfam" id="PF21302">
    <property type="entry name" value="Zn_ribbon_RlmA"/>
    <property type="match status" value="1"/>
</dbReference>
<dbReference type="InterPro" id="IPR029063">
    <property type="entry name" value="SAM-dependent_MTases_sf"/>
</dbReference>
<accession>A0A485M651</accession>
<dbReference type="AlphaFoldDB" id="A0A485M651"/>
<dbReference type="EC" id="2.1.1.-" evidence="3"/>
<protein>
    <submittedName>
        <fullName evidence="3">Putative 23S rRNA (Guanine-N(1)-)-methyltransferase YxjB</fullName>
        <ecNumber evidence="3">2.1.1.-</ecNumber>
    </submittedName>
</protein>
<dbReference type="InterPro" id="IPR041698">
    <property type="entry name" value="Methyltransf_25"/>
</dbReference>
<dbReference type="GO" id="GO:0008168">
    <property type="term" value="F:methyltransferase activity"/>
    <property type="evidence" value="ECO:0007669"/>
    <property type="project" value="UniProtKB-KW"/>
</dbReference>
<evidence type="ECO:0000259" key="1">
    <source>
        <dbReference type="Pfam" id="PF13649"/>
    </source>
</evidence>
<dbReference type="PIRSF" id="PIRSF018249">
    <property type="entry name" value="MyrA_prd"/>
    <property type="match status" value="1"/>
</dbReference>
<feature type="domain" description="23S rRNA (guanine(745)-N(1))-methyltransferase N-terminal" evidence="2">
    <location>
        <begin position="24"/>
        <end position="60"/>
    </location>
</feature>